<proteinExistence type="predicted"/>
<evidence type="ECO:0000256" key="1">
    <source>
        <dbReference type="SAM" id="Phobius"/>
    </source>
</evidence>
<dbReference type="Pfam" id="PF13620">
    <property type="entry name" value="CarboxypepD_reg"/>
    <property type="match status" value="1"/>
</dbReference>
<reference evidence="4" key="1">
    <citation type="submission" date="2017-09" db="EMBL/GenBank/DDBJ databases">
        <title>Depth-based differentiation of microbial function through sediment-hosted aquifers and enrichment of novel symbionts in the deep terrestrial subsurface.</title>
        <authorList>
            <person name="Probst A.J."/>
            <person name="Ladd B."/>
            <person name="Jarett J.K."/>
            <person name="Geller-Mcgrath D.E."/>
            <person name="Sieber C.M.K."/>
            <person name="Emerson J.B."/>
            <person name="Anantharaman K."/>
            <person name="Thomas B.C."/>
            <person name="Malmstrom R."/>
            <person name="Stieglmeier M."/>
            <person name="Klingl A."/>
            <person name="Woyke T."/>
            <person name="Ryan C.M."/>
            <person name="Banfield J.F."/>
        </authorList>
    </citation>
    <scope>NUCLEOTIDE SEQUENCE [LARGE SCALE GENOMIC DNA]</scope>
</reference>
<keyword evidence="2" id="KW-0732">Signal</keyword>
<dbReference type="AlphaFoldDB" id="A0A2M6W705"/>
<evidence type="ECO:0000256" key="2">
    <source>
        <dbReference type="SAM" id="SignalP"/>
    </source>
</evidence>
<evidence type="ECO:0000313" key="4">
    <source>
        <dbReference type="Proteomes" id="UP000231426"/>
    </source>
</evidence>
<dbReference type="EMBL" id="PFBV01000003">
    <property type="protein sequence ID" value="PIT88578.1"/>
    <property type="molecule type" value="Genomic_DNA"/>
</dbReference>
<keyword evidence="1" id="KW-0812">Transmembrane</keyword>
<keyword evidence="1" id="KW-0472">Membrane</keyword>
<keyword evidence="1" id="KW-1133">Transmembrane helix</keyword>
<sequence>MTKAFRTIVFFLAAAALLATVSIVQAATFSLEPASGTLIKGCPASINVKLNTGSQSSNGAQIYVDYTGVSSANMSGTGLFTSYGLPPGLPAGTAGLYGYGGVVSGASLNFGRINFTAGALGTVGLTIRFGGTDSLVSKVAAYPTSENILTSVVSGSYTIVNGYCETAPPYLVNLIPAPGTPNHPIDENIKFDIKDDGSGVNISSLVVTVQQNETDVPFNISTVLKSTTQGWYSVDIDPINNLIPELKVVVTVNVSDNAGNALSRSYYFNDLTCSQLGCAVGGAVAQCNDGIDNEGDGSVDFPSDSGCDSVDDNSEYVLGDIVCTQVISTSTSPVCPSPICVSGISSQCNDGVDNDNDNLIDMADPGCDSGDDNNEYVFGEVKCPICPSIITTPTITPPFISPTTTQQIFDVGDLKFFLASRTVETKASNLSVVEDLVGMSFAVGANIKDVQGPITGVYLVLGGKTYSMYFDNGLKMYVADVLDLNEVEILNGIVSVKHGTNQEDTAQFVLSVLTSGIVSSKDQDGKINPLPGATVVLEQLSSANKYIQIKTAITNNRGEYGFVLPNGSYRLKIDSEGYKNQITSGFTITNHIINRFFVMFPKVDLLSPDVSLGEKITYIGDVAGEQTNKIIESVNDPIVEQTAKTTVAPIALGAAVAATVPALSFLNLISYLRFLFLQPVFLFGRKKRKKWGIVYNALTKMPIDLALIRLLDVKTNKVIQSRVTDTEGRYAFFVDPGLYRLEVVKQSLMFPTKILQDFKEDTTFLDIYHGEAIHVDEKYTAIAANIPMDPVGVEEKTPRRIIWSQRLRDLQSFIASLSIVAGLVALIISPTWWTIGLFVFQIAIYYLFKRLSSAKKPKSWGIVYEKTNNQPVDRAMARLFSKQFNKLVASELTDNNGRYAFMVGPNDYYITFEKTGYQKKTTPDIKIKERNEIIKVNVAMDRDESSKPISTTSNPVPPVKN</sequence>
<accession>A0A2M6W705</accession>
<dbReference type="SUPFAM" id="SSF49464">
    <property type="entry name" value="Carboxypeptidase regulatory domain-like"/>
    <property type="match status" value="3"/>
</dbReference>
<feature type="transmembrane region" description="Helical" evidence="1">
    <location>
        <begin position="809"/>
        <end position="826"/>
    </location>
</feature>
<gene>
    <name evidence="3" type="ORF">COU29_02255</name>
</gene>
<dbReference type="Proteomes" id="UP000231426">
    <property type="component" value="Unassembled WGS sequence"/>
</dbReference>
<feature type="transmembrane region" description="Helical" evidence="1">
    <location>
        <begin position="650"/>
        <end position="683"/>
    </location>
</feature>
<evidence type="ECO:0008006" key="5">
    <source>
        <dbReference type="Google" id="ProtNLM"/>
    </source>
</evidence>
<comment type="caution">
    <text evidence="3">The sequence shown here is derived from an EMBL/GenBank/DDBJ whole genome shotgun (WGS) entry which is preliminary data.</text>
</comment>
<name>A0A2M6W705_9BACT</name>
<dbReference type="Gene3D" id="2.60.40.1120">
    <property type="entry name" value="Carboxypeptidase-like, regulatory domain"/>
    <property type="match status" value="2"/>
</dbReference>
<organism evidence="3 4">
    <name type="scientific">Candidatus Magasanikbacteria bacterium CG10_big_fil_rev_8_21_14_0_10_36_32</name>
    <dbReference type="NCBI Taxonomy" id="1974646"/>
    <lineage>
        <taxon>Bacteria</taxon>
        <taxon>Candidatus Magasanikiibacteriota</taxon>
    </lineage>
</organism>
<feature type="signal peptide" evidence="2">
    <location>
        <begin position="1"/>
        <end position="26"/>
    </location>
</feature>
<dbReference type="InterPro" id="IPR008969">
    <property type="entry name" value="CarboxyPept-like_regulatory"/>
</dbReference>
<protein>
    <recommendedName>
        <fullName evidence="5">Carboxypeptidase regulatory-like domain-containing protein</fullName>
    </recommendedName>
</protein>
<feature type="chain" id="PRO_5014772995" description="Carboxypeptidase regulatory-like domain-containing protein" evidence="2">
    <location>
        <begin position="27"/>
        <end position="961"/>
    </location>
</feature>
<evidence type="ECO:0000313" key="3">
    <source>
        <dbReference type="EMBL" id="PIT88578.1"/>
    </source>
</evidence>